<dbReference type="AlphaFoldDB" id="A0A806JYY3"/>
<sequence>MEFNSPAGVSQRRMPVLPGLGFNVRPFVQMPPRRDTSIMPAYSLP</sequence>
<accession>A0A806JYY3</accession>
<protein>
    <submittedName>
        <fullName evidence="1">Uncharacterized protein</fullName>
    </submittedName>
</protein>
<proteinExistence type="predicted"/>
<reference evidence="1" key="1">
    <citation type="submission" date="2012-03" db="EMBL/GenBank/DDBJ databases">
        <title>Functional metagenomics reveals considerable lignocellulase gene clusters in the gut microbiome of a wood-feeding higher termite.</title>
        <authorList>
            <person name="Liu N."/>
        </authorList>
    </citation>
    <scope>NUCLEOTIDE SEQUENCE</scope>
</reference>
<name>A0A806JYY3_9BACT</name>
<organism evidence="1">
    <name type="scientific">uncultured bacterium contig00063</name>
    <dbReference type="NCBI Taxonomy" id="1181546"/>
    <lineage>
        <taxon>Bacteria</taxon>
        <taxon>environmental samples</taxon>
    </lineage>
</organism>
<evidence type="ECO:0000313" key="1">
    <source>
        <dbReference type="EMBL" id="AGS52332.1"/>
    </source>
</evidence>
<dbReference type="EMBL" id="JQ844189">
    <property type="protein sequence ID" value="AGS52332.1"/>
    <property type="molecule type" value="Genomic_DNA"/>
</dbReference>